<feature type="chain" id="PRO_5041903018" evidence="1">
    <location>
        <begin position="20"/>
        <end position="114"/>
    </location>
</feature>
<evidence type="ECO:0000313" key="2">
    <source>
        <dbReference type="EMBL" id="KAF9890385.1"/>
    </source>
</evidence>
<organism evidence="2 3">
    <name type="scientific">Aspergillus nanangensis</name>
    <dbReference type="NCBI Taxonomy" id="2582783"/>
    <lineage>
        <taxon>Eukaryota</taxon>
        <taxon>Fungi</taxon>
        <taxon>Dikarya</taxon>
        <taxon>Ascomycota</taxon>
        <taxon>Pezizomycotina</taxon>
        <taxon>Eurotiomycetes</taxon>
        <taxon>Eurotiomycetidae</taxon>
        <taxon>Eurotiales</taxon>
        <taxon>Aspergillaceae</taxon>
        <taxon>Aspergillus</taxon>
        <taxon>Aspergillus subgen. Circumdati</taxon>
    </lineage>
</organism>
<gene>
    <name evidence="2" type="ORF">FE257_006053</name>
</gene>
<name>A0AAD4CPM7_ASPNN</name>
<sequence>MKLTYLASLCALLATTTSALPAAEEVTARANPEVYGRTCYCGDDCNTVSWMYGINWADGPCFNFYTGLSAAWSDPGVKCKFYNAANCKGSVMSSSNNCANSNVGWLWSASCTTR</sequence>
<dbReference type="Proteomes" id="UP001194746">
    <property type="component" value="Unassembled WGS sequence"/>
</dbReference>
<evidence type="ECO:0000313" key="3">
    <source>
        <dbReference type="Proteomes" id="UP001194746"/>
    </source>
</evidence>
<proteinExistence type="predicted"/>
<keyword evidence="1" id="KW-0732">Signal</keyword>
<protein>
    <submittedName>
        <fullName evidence="2">Uncharacterized protein</fullName>
    </submittedName>
</protein>
<evidence type="ECO:0000256" key="1">
    <source>
        <dbReference type="SAM" id="SignalP"/>
    </source>
</evidence>
<keyword evidence="3" id="KW-1185">Reference proteome</keyword>
<reference evidence="2" key="1">
    <citation type="journal article" date="2019" name="Beilstein J. Org. Chem.">
        <title>Nanangenines: drimane sesquiterpenoids as the dominant metabolite cohort of a novel Australian fungus, Aspergillus nanangensis.</title>
        <authorList>
            <person name="Lacey H.J."/>
            <person name="Gilchrist C.L.M."/>
            <person name="Crombie A."/>
            <person name="Kalaitzis J.A."/>
            <person name="Vuong D."/>
            <person name="Rutledge P.J."/>
            <person name="Turner P."/>
            <person name="Pitt J.I."/>
            <person name="Lacey E."/>
            <person name="Chooi Y.H."/>
            <person name="Piggott A.M."/>
        </authorList>
    </citation>
    <scope>NUCLEOTIDE SEQUENCE</scope>
    <source>
        <strain evidence="2">MST-FP2251</strain>
    </source>
</reference>
<dbReference type="EMBL" id="VCAU01000027">
    <property type="protein sequence ID" value="KAF9890385.1"/>
    <property type="molecule type" value="Genomic_DNA"/>
</dbReference>
<comment type="caution">
    <text evidence="2">The sequence shown here is derived from an EMBL/GenBank/DDBJ whole genome shotgun (WGS) entry which is preliminary data.</text>
</comment>
<accession>A0AAD4CPM7</accession>
<dbReference type="AlphaFoldDB" id="A0AAD4CPM7"/>
<reference evidence="2" key="2">
    <citation type="submission" date="2020-02" db="EMBL/GenBank/DDBJ databases">
        <authorList>
            <person name="Gilchrist C.L.M."/>
            <person name="Chooi Y.-H."/>
        </authorList>
    </citation>
    <scope>NUCLEOTIDE SEQUENCE</scope>
    <source>
        <strain evidence="2">MST-FP2251</strain>
    </source>
</reference>
<feature type="signal peptide" evidence="1">
    <location>
        <begin position="1"/>
        <end position="19"/>
    </location>
</feature>